<proteinExistence type="predicted"/>
<dbReference type="EMBL" id="JACVVK020000230">
    <property type="protein sequence ID" value="KAK7483228.1"/>
    <property type="molecule type" value="Genomic_DNA"/>
</dbReference>
<evidence type="ECO:0000313" key="2">
    <source>
        <dbReference type="Proteomes" id="UP001519460"/>
    </source>
</evidence>
<dbReference type="Proteomes" id="UP001519460">
    <property type="component" value="Unassembled WGS sequence"/>
</dbReference>
<sequence>MNVKLLTYINAARNTDRRTKGQTQSMVMYAYSNYCAPALSSIDVHLRPWGLCPTPLTSVWDHIWPHTRRTFACWVFFPPPSPPPPKTRQSPLVSTHPSPILELVNNSCSPPPPPKKNRQQRLFSLRPLSPTLKLVKARLSNPLLSSPSTLKLVKVSIHINFSPAKSRPSLTTSRLNLALPAPIHQTRPRKAHDQAAR</sequence>
<reference evidence="1 2" key="1">
    <citation type="journal article" date="2023" name="Sci. Data">
        <title>Genome assembly of the Korean intertidal mud-creeper Batillaria attramentaria.</title>
        <authorList>
            <person name="Patra A.K."/>
            <person name="Ho P.T."/>
            <person name="Jun S."/>
            <person name="Lee S.J."/>
            <person name="Kim Y."/>
            <person name="Won Y.J."/>
        </authorList>
    </citation>
    <scope>NUCLEOTIDE SEQUENCE [LARGE SCALE GENOMIC DNA]</scope>
    <source>
        <strain evidence="1">Wonlab-2016</strain>
    </source>
</reference>
<gene>
    <name evidence="1" type="ORF">BaRGS_00025521</name>
</gene>
<organism evidence="1 2">
    <name type="scientific">Batillaria attramentaria</name>
    <dbReference type="NCBI Taxonomy" id="370345"/>
    <lineage>
        <taxon>Eukaryota</taxon>
        <taxon>Metazoa</taxon>
        <taxon>Spiralia</taxon>
        <taxon>Lophotrochozoa</taxon>
        <taxon>Mollusca</taxon>
        <taxon>Gastropoda</taxon>
        <taxon>Caenogastropoda</taxon>
        <taxon>Sorbeoconcha</taxon>
        <taxon>Cerithioidea</taxon>
        <taxon>Batillariidae</taxon>
        <taxon>Batillaria</taxon>
    </lineage>
</organism>
<evidence type="ECO:0000313" key="1">
    <source>
        <dbReference type="EMBL" id="KAK7483228.1"/>
    </source>
</evidence>
<protein>
    <submittedName>
        <fullName evidence="1">Uncharacterized protein</fullName>
    </submittedName>
</protein>
<keyword evidence="2" id="KW-1185">Reference proteome</keyword>
<dbReference type="AlphaFoldDB" id="A0ABD0K823"/>
<accession>A0ABD0K823</accession>
<name>A0ABD0K823_9CAEN</name>
<comment type="caution">
    <text evidence="1">The sequence shown here is derived from an EMBL/GenBank/DDBJ whole genome shotgun (WGS) entry which is preliminary data.</text>
</comment>